<evidence type="ECO:0000313" key="2">
    <source>
        <dbReference type="EMBL" id="PEH87291.1"/>
    </source>
</evidence>
<gene>
    <name evidence="2" type="ORF">CRM82_00480</name>
</gene>
<name>A0A2A7UQ29_COMTR</name>
<comment type="caution">
    <text evidence="2">The sequence shown here is derived from an EMBL/GenBank/DDBJ whole genome shotgun (WGS) entry which is preliminary data.</text>
</comment>
<reference evidence="3" key="1">
    <citation type="submission" date="2017-09" db="EMBL/GenBank/DDBJ databases">
        <title>FDA dAtabase for Regulatory Grade micrObial Sequences (FDA-ARGOS): Supporting development and validation of Infectious Disease Dx tests.</title>
        <authorList>
            <person name="Minogue T."/>
            <person name="Wolcott M."/>
            <person name="Wasieloski L."/>
            <person name="Aguilar W."/>
            <person name="Moore D."/>
            <person name="Tallon L."/>
            <person name="Sadzewicz L."/>
            <person name="Ott S."/>
            <person name="Zhao X."/>
            <person name="Nagaraj S."/>
            <person name="Vavikolanu K."/>
            <person name="Aluvathingal J."/>
            <person name="Nadendla S."/>
            <person name="Sichtig H."/>
        </authorList>
    </citation>
    <scope>NUCLEOTIDE SEQUENCE [LARGE SCALE GENOMIC DNA]</scope>
    <source>
        <strain evidence="3">FDAARGOS_394</strain>
    </source>
</reference>
<dbReference type="AlphaFoldDB" id="A0A2A7UQ29"/>
<protein>
    <submittedName>
        <fullName evidence="2">Uncharacterized protein</fullName>
    </submittedName>
</protein>
<dbReference type="Proteomes" id="UP000220246">
    <property type="component" value="Unassembled WGS sequence"/>
</dbReference>
<accession>A0A2A7UQ29</accession>
<keyword evidence="1" id="KW-0812">Transmembrane</keyword>
<evidence type="ECO:0000313" key="3">
    <source>
        <dbReference type="Proteomes" id="UP000220246"/>
    </source>
</evidence>
<organism evidence="2 3">
    <name type="scientific">Comamonas terrigena</name>
    <dbReference type="NCBI Taxonomy" id="32013"/>
    <lineage>
        <taxon>Bacteria</taxon>
        <taxon>Pseudomonadati</taxon>
        <taxon>Pseudomonadota</taxon>
        <taxon>Betaproteobacteria</taxon>
        <taxon>Burkholderiales</taxon>
        <taxon>Comamonadaceae</taxon>
        <taxon>Comamonas</taxon>
    </lineage>
</organism>
<dbReference type="EMBL" id="PDEA01000001">
    <property type="protein sequence ID" value="PEH87291.1"/>
    <property type="molecule type" value="Genomic_DNA"/>
</dbReference>
<feature type="transmembrane region" description="Helical" evidence="1">
    <location>
        <begin position="48"/>
        <end position="68"/>
    </location>
</feature>
<evidence type="ECO:0000256" key="1">
    <source>
        <dbReference type="SAM" id="Phobius"/>
    </source>
</evidence>
<keyword evidence="1" id="KW-1133">Transmembrane helix</keyword>
<sequence>MLRWLRLLVLPLWARVVIFGLMIVVVVGGLTMLAYGLWAQKDDMASRAMQLITLSLPVLVVVLALVFGQNSDAKLLGLTHQLLGKDFPRTLGQQLHERVQLGDPVLGPLSHTLQGAEAEGYLLNPSPGKLQCADGSDCQALILYRSLPKDFLLEPAQRLYFIQDLSFFMAGVWHALHTKAPRT</sequence>
<feature type="transmembrane region" description="Helical" evidence="1">
    <location>
        <begin position="12"/>
        <end position="36"/>
    </location>
</feature>
<keyword evidence="3" id="KW-1185">Reference proteome</keyword>
<dbReference type="STRING" id="1219032.GCA_001515545_03649"/>
<keyword evidence="1" id="KW-0472">Membrane</keyword>
<proteinExistence type="predicted"/>